<keyword evidence="9" id="KW-1185">Reference proteome</keyword>
<protein>
    <submittedName>
        <fullName evidence="8">DoxX</fullName>
    </submittedName>
</protein>
<comment type="subcellular location">
    <subcellularLocation>
        <location evidence="1">Cell membrane</location>
        <topology evidence="1">Multi-pass membrane protein</topology>
    </subcellularLocation>
</comment>
<name>Q21VB2_ALBFT</name>
<evidence type="ECO:0000256" key="7">
    <source>
        <dbReference type="SAM" id="Phobius"/>
    </source>
</evidence>
<dbReference type="Pfam" id="PF07681">
    <property type="entry name" value="DoxX"/>
    <property type="match status" value="1"/>
</dbReference>
<keyword evidence="3" id="KW-1003">Cell membrane</keyword>
<feature type="transmembrane region" description="Helical" evidence="7">
    <location>
        <begin position="73"/>
        <end position="93"/>
    </location>
</feature>
<keyword evidence="5 7" id="KW-1133">Transmembrane helix</keyword>
<evidence type="ECO:0000256" key="2">
    <source>
        <dbReference type="ARBA" id="ARBA00006679"/>
    </source>
</evidence>
<organism evidence="8 9">
    <name type="scientific">Albidiferax ferrireducens (strain ATCC BAA-621 / DSM 15236 / T118)</name>
    <name type="common">Rhodoferax ferrireducens</name>
    <dbReference type="NCBI Taxonomy" id="338969"/>
    <lineage>
        <taxon>Bacteria</taxon>
        <taxon>Pseudomonadati</taxon>
        <taxon>Pseudomonadota</taxon>
        <taxon>Betaproteobacteria</taxon>
        <taxon>Burkholderiales</taxon>
        <taxon>Comamonadaceae</taxon>
        <taxon>Rhodoferax</taxon>
    </lineage>
</organism>
<dbReference type="GO" id="GO:0005886">
    <property type="term" value="C:plasma membrane"/>
    <property type="evidence" value="ECO:0007669"/>
    <property type="project" value="UniProtKB-SubCell"/>
</dbReference>
<evidence type="ECO:0000313" key="8">
    <source>
        <dbReference type="EMBL" id="ABD70291.1"/>
    </source>
</evidence>
<dbReference type="InterPro" id="IPR032808">
    <property type="entry name" value="DoxX"/>
</dbReference>
<dbReference type="InterPro" id="IPR051907">
    <property type="entry name" value="DoxX-like_oxidoreductase"/>
</dbReference>
<gene>
    <name evidence="8" type="ordered locus">Rfer_2574</name>
</gene>
<dbReference type="OrthoDB" id="9792760at2"/>
<dbReference type="STRING" id="338969.Rfer_2574"/>
<evidence type="ECO:0000313" key="9">
    <source>
        <dbReference type="Proteomes" id="UP000008332"/>
    </source>
</evidence>
<sequence>MRTSLQNPLTLIGRLLLALLFLPAGISKIAGFAGTVGYIGSKGLPMPALGAVIAIIVEVGGSLALISGLGTRFAALALAAFTLVATFFFHNFWGVPVDQAMMQQLMFYKNIAVVGGLLLLAAHGAGAWSLDARRQD</sequence>
<evidence type="ECO:0000256" key="6">
    <source>
        <dbReference type="ARBA" id="ARBA00023136"/>
    </source>
</evidence>
<evidence type="ECO:0000256" key="3">
    <source>
        <dbReference type="ARBA" id="ARBA00022475"/>
    </source>
</evidence>
<dbReference type="PANTHER" id="PTHR33452:SF1">
    <property type="entry name" value="INNER MEMBRANE PROTEIN YPHA-RELATED"/>
    <property type="match status" value="1"/>
</dbReference>
<reference evidence="9" key="1">
    <citation type="submission" date="2006-02" db="EMBL/GenBank/DDBJ databases">
        <title>Complete sequence of chromosome of Rhodoferax ferrireducens DSM 15236.</title>
        <authorList>
            <person name="Copeland A."/>
            <person name="Lucas S."/>
            <person name="Lapidus A."/>
            <person name="Barry K."/>
            <person name="Detter J.C."/>
            <person name="Glavina del Rio T."/>
            <person name="Hammon N."/>
            <person name="Israni S."/>
            <person name="Pitluck S."/>
            <person name="Brettin T."/>
            <person name="Bruce D."/>
            <person name="Han C."/>
            <person name="Tapia R."/>
            <person name="Gilna P."/>
            <person name="Kiss H."/>
            <person name="Schmutz J."/>
            <person name="Larimer F."/>
            <person name="Land M."/>
            <person name="Kyrpides N."/>
            <person name="Ivanova N."/>
            <person name="Richardson P."/>
        </authorList>
    </citation>
    <scope>NUCLEOTIDE SEQUENCE [LARGE SCALE GENOMIC DNA]</scope>
    <source>
        <strain evidence="9">ATCC BAA-621 / DSM 15236 / T118</strain>
    </source>
</reference>
<comment type="similarity">
    <text evidence="2">Belongs to the DoxX family.</text>
</comment>
<dbReference type="AlphaFoldDB" id="Q21VB2"/>
<dbReference type="KEGG" id="rfr:Rfer_2574"/>
<keyword evidence="4 7" id="KW-0812">Transmembrane</keyword>
<evidence type="ECO:0000256" key="5">
    <source>
        <dbReference type="ARBA" id="ARBA00022989"/>
    </source>
</evidence>
<dbReference type="RefSeq" id="WP_011464859.1">
    <property type="nucleotide sequence ID" value="NC_007908.1"/>
</dbReference>
<proteinExistence type="inferred from homology"/>
<feature type="transmembrane region" description="Helical" evidence="7">
    <location>
        <begin position="105"/>
        <end position="130"/>
    </location>
</feature>
<evidence type="ECO:0000256" key="1">
    <source>
        <dbReference type="ARBA" id="ARBA00004651"/>
    </source>
</evidence>
<dbReference type="Proteomes" id="UP000008332">
    <property type="component" value="Chromosome"/>
</dbReference>
<dbReference type="PANTHER" id="PTHR33452">
    <property type="entry name" value="OXIDOREDUCTASE CATD-RELATED"/>
    <property type="match status" value="1"/>
</dbReference>
<dbReference type="HOGENOM" id="CLU_058421_8_1_4"/>
<feature type="transmembrane region" description="Helical" evidence="7">
    <location>
        <begin position="46"/>
        <end position="66"/>
    </location>
</feature>
<feature type="transmembrane region" description="Helical" evidence="7">
    <location>
        <begin position="12"/>
        <end position="40"/>
    </location>
</feature>
<keyword evidence="6 7" id="KW-0472">Membrane</keyword>
<evidence type="ECO:0000256" key="4">
    <source>
        <dbReference type="ARBA" id="ARBA00022692"/>
    </source>
</evidence>
<accession>Q21VB2</accession>
<dbReference type="eggNOG" id="COG2259">
    <property type="taxonomic scope" value="Bacteria"/>
</dbReference>
<dbReference type="EMBL" id="CP000267">
    <property type="protein sequence ID" value="ABD70291.1"/>
    <property type="molecule type" value="Genomic_DNA"/>
</dbReference>